<dbReference type="EMBL" id="MPDP01000315">
    <property type="protein sequence ID" value="KAK1446795.1"/>
    <property type="molecule type" value="Genomic_DNA"/>
</dbReference>
<gene>
    <name evidence="2" type="ORF">CCUS01_02354</name>
</gene>
<reference evidence="2" key="1">
    <citation type="submission" date="2016-11" db="EMBL/GenBank/DDBJ databases">
        <title>The genome sequence of Colletotrichum cuscutae.</title>
        <authorList>
            <person name="Baroncelli R."/>
        </authorList>
    </citation>
    <scope>NUCLEOTIDE SEQUENCE</scope>
    <source>
        <strain evidence="2">IMI 304802</strain>
    </source>
</reference>
<proteinExistence type="predicted"/>
<name>A0AAI9TVS2_9PEZI</name>
<evidence type="ECO:0000313" key="3">
    <source>
        <dbReference type="Proteomes" id="UP001239213"/>
    </source>
</evidence>
<sequence>MFTMYHETAKVKRKEIENRANKFREQLRMDVLSLFLNSLMGYRLARLAVETCDIYTILQARSLKLSLSVWLASRLNNPAKPRKFPKHLKMKPGETPDETLQEGKEGLDGNPSGLMGDGRTIMEWLKLNRGVKRPTKPSSQGDGPLLVVRLQVHLHSDVALMLQYLIFPGGYASRKALQGAHRPRLGSSLSYFGASERETRRESASLLAFRLTQAPANRAGKEQAPKHLTFRQEKLTVLEGKESGFRQASHRYLDPG</sequence>
<organism evidence="2 3">
    <name type="scientific">Colletotrichum cuscutae</name>
    <dbReference type="NCBI Taxonomy" id="1209917"/>
    <lineage>
        <taxon>Eukaryota</taxon>
        <taxon>Fungi</taxon>
        <taxon>Dikarya</taxon>
        <taxon>Ascomycota</taxon>
        <taxon>Pezizomycotina</taxon>
        <taxon>Sordariomycetes</taxon>
        <taxon>Hypocreomycetidae</taxon>
        <taxon>Glomerellales</taxon>
        <taxon>Glomerellaceae</taxon>
        <taxon>Colletotrichum</taxon>
        <taxon>Colletotrichum acutatum species complex</taxon>
    </lineage>
</organism>
<evidence type="ECO:0000313" key="2">
    <source>
        <dbReference type="EMBL" id="KAK1446795.1"/>
    </source>
</evidence>
<protein>
    <submittedName>
        <fullName evidence="2">Uncharacterized protein</fullName>
    </submittedName>
</protein>
<comment type="caution">
    <text evidence="2">The sequence shown here is derived from an EMBL/GenBank/DDBJ whole genome shotgun (WGS) entry which is preliminary data.</text>
</comment>
<dbReference type="AlphaFoldDB" id="A0AAI9TVS2"/>
<feature type="region of interest" description="Disordered" evidence="1">
    <location>
        <begin position="82"/>
        <end position="112"/>
    </location>
</feature>
<keyword evidence="3" id="KW-1185">Reference proteome</keyword>
<dbReference type="Proteomes" id="UP001239213">
    <property type="component" value="Unassembled WGS sequence"/>
</dbReference>
<accession>A0AAI9TVS2</accession>
<evidence type="ECO:0000256" key="1">
    <source>
        <dbReference type="SAM" id="MobiDB-lite"/>
    </source>
</evidence>